<dbReference type="Pfam" id="PF08240">
    <property type="entry name" value="ADH_N"/>
    <property type="match status" value="1"/>
</dbReference>
<proteinExistence type="inferred from homology"/>
<keyword evidence="10" id="KW-1185">Reference proteome</keyword>
<reference evidence="9 10" key="1">
    <citation type="journal article" date="2024" name="J Genomics">
        <title>Draft genome sequencing and assembly of Favolaschia claudopus CIRM-BRFM 2984 isolated from oak limbs.</title>
        <authorList>
            <person name="Navarro D."/>
            <person name="Drula E."/>
            <person name="Chaduli D."/>
            <person name="Cazenave R."/>
            <person name="Ahrendt S."/>
            <person name="Wang J."/>
            <person name="Lipzen A."/>
            <person name="Daum C."/>
            <person name="Barry K."/>
            <person name="Grigoriev I.V."/>
            <person name="Favel A."/>
            <person name="Rosso M.N."/>
            <person name="Martin F."/>
        </authorList>
    </citation>
    <scope>NUCLEOTIDE SEQUENCE [LARGE SCALE GENOMIC DNA]</scope>
    <source>
        <strain evidence="9 10">CIRM-BRFM 2984</strain>
    </source>
</reference>
<evidence type="ECO:0000256" key="1">
    <source>
        <dbReference type="ARBA" id="ARBA00001947"/>
    </source>
</evidence>
<organism evidence="9 10">
    <name type="scientific">Favolaschia claudopus</name>
    <dbReference type="NCBI Taxonomy" id="2862362"/>
    <lineage>
        <taxon>Eukaryota</taxon>
        <taxon>Fungi</taxon>
        <taxon>Dikarya</taxon>
        <taxon>Basidiomycota</taxon>
        <taxon>Agaricomycotina</taxon>
        <taxon>Agaricomycetes</taxon>
        <taxon>Agaricomycetidae</taxon>
        <taxon>Agaricales</taxon>
        <taxon>Marasmiineae</taxon>
        <taxon>Mycenaceae</taxon>
        <taxon>Favolaschia</taxon>
    </lineage>
</organism>
<comment type="caution">
    <text evidence="9">The sequence shown here is derived from an EMBL/GenBank/DDBJ whole genome shotgun (WGS) entry which is preliminary data.</text>
</comment>
<dbReference type="InterPro" id="IPR011032">
    <property type="entry name" value="GroES-like_sf"/>
</dbReference>
<keyword evidence="4" id="KW-0560">Oxidoreductase</keyword>
<dbReference type="InterPro" id="IPR036291">
    <property type="entry name" value="NAD(P)-bd_dom_sf"/>
</dbReference>
<dbReference type="InterPro" id="IPR002328">
    <property type="entry name" value="ADH_Zn_CS"/>
</dbReference>
<keyword evidence="2 5" id="KW-0479">Metal-binding</keyword>
<dbReference type="PROSITE" id="PS00065">
    <property type="entry name" value="D_2_HYDROXYACID_DH_1"/>
    <property type="match status" value="1"/>
</dbReference>
<protein>
    <submittedName>
        <fullName evidence="9">NAD(P)-dependent alcohol dehydrogenase protein</fullName>
    </submittedName>
</protein>
<feature type="compositionally biased region" description="Basic and acidic residues" evidence="6">
    <location>
        <begin position="15"/>
        <end position="25"/>
    </location>
</feature>
<dbReference type="GO" id="GO:0016616">
    <property type="term" value="F:oxidoreductase activity, acting on the CH-OH group of donors, NAD or NADP as acceptor"/>
    <property type="evidence" value="ECO:0007669"/>
    <property type="project" value="InterPro"/>
</dbReference>
<evidence type="ECO:0000256" key="3">
    <source>
        <dbReference type="ARBA" id="ARBA00022833"/>
    </source>
</evidence>
<evidence type="ECO:0000313" key="9">
    <source>
        <dbReference type="EMBL" id="KAK7005879.1"/>
    </source>
</evidence>
<dbReference type="SUPFAM" id="SSF51735">
    <property type="entry name" value="NAD(P)-binding Rossmann-fold domains"/>
    <property type="match status" value="1"/>
</dbReference>
<dbReference type="AlphaFoldDB" id="A0AAW0AAN7"/>
<feature type="domain" description="Alcohol dehydrogenase-like C-terminal" evidence="7">
    <location>
        <begin position="172"/>
        <end position="292"/>
    </location>
</feature>
<dbReference type="FunFam" id="3.40.50.720:FF:000022">
    <property type="entry name" value="Cinnamyl alcohol dehydrogenase"/>
    <property type="match status" value="1"/>
</dbReference>
<dbReference type="CDD" id="cd05283">
    <property type="entry name" value="CAD1"/>
    <property type="match status" value="1"/>
</dbReference>
<evidence type="ECO:0000256" key="2">
    <source>
        <dbReference type="ARBA" id="ARBA00022723"/>
    </source>
</evidence>
<name>A0AAW0AAN7_9AGAR</name>
<dbReference type="GO" id="GO:0008270">
    <property type="term" value="F:zinc ion binding"/>
    <property type="evidence" value="ECO:0007669"/>
    <property type="project" value="InterPro"/>
</dbReference>
<dbReference type="SUPFAM" id="SSF50129">
    <property type="entry name" value="GroES-like"/>
    <property type="match status" value="1"/>
</dbReference>
<evidence type="ECO:0000256" key="6">
    <source>
        <dbReference type="SAM" id="MobiDB-lite"/>
    </source>
</evidence>
<feature type="region of interest" description="Disordered" evidence="6">
    <location>
        <begin position="1"/>
        <end position="28"/>
    </location>
</feature>
<evidence type="ECO:0000259" key="8">
    <source>
        <dbReference type="Pfam" id="PF08240"/>
    </source>
</evidence>
<evidence type="ECO:0000256" key="4">
    <source>
        <dbReference type="ARBA" id="ARBA00023002"/>
    </source>
</evidence>
<dbReference type="InterPro" id="IPR013149">
    <property type="entry name" value="ADH-like_C"/>
</dbReference>
<gene>
    <name evidence="9" type="ORF">R3P38DRAFT_1722280</name>
</gene>
<dbReference type="EMBL" id="JAWWNJ010000077">
    <property type="protein sequence ID" value="KAK7005879.1"/>
    <property type="molecule type" value="Genomic_DNA"/>
</dbReference>
<feature type="domain" description="Alcohol dehydrogenase-like N-terminal" evidence="8">
    <location>
        <begin position="29"/>
        <end position="133"/>
    </location>
</feature>
<dbReference type="Gene3D" id="3.40.50.720">
    <property type="entry name" value="NAD(P)-binding Rossmann-like Domain"/>
    <property type="match status" value="1"/>
</dbReference>
<sequence>MSIEVTSFKGSKNKGILESKTRRDGPTGNQVLVKVTHSGICGTDEHYKNADIVLGHEGVGTVEQIGDRVTKFKVGDLVGWGYLHMTCGECEQCLQGRDQYCASVEKYATHNTHQGSFASHAIWDASFLFKIPDGLAPEHAAPLMCGGATVFEIIESYDIRATHRVGVVGVGGLGHLAIQFLAKMGTNVVVFSSTDSKREEAMQLGATEFCTTKDKKKFEVGKLDHLIITTSFVPDWKPLLDVLKPRGSIYPVTVDSTDLVVPMMPIILKGFKIQGSLVSSRLVMRRMLDFAARNGVKPMIETFPMTREGVEEGMAKLREGKMRYRGVLVAA</sequence>
<evidence type="ECO:0000313" key="10">
    <source>
        <dbReference type="Proteomes" id="UP001362999"/>
    </source>
</evidence>
<dbReference type="PROSITE" id="PS00059">
    <property type="entry name" value="ADH_ZINC"/>
    <property type="match status" value="1"/>
</dbReference>
<comment type="similarity">
    <text evidence="5">Belongs to the zinc-containing alcohol dehydrogenase family.</text>
</comment>
<dbReference type="PANTHER" id="PTHR42683">
    <property type="entry name" value="ALDEHYDE REDUCTASE"/>
    <property type="match status" value="1"/>
</dbReference>
<evidence type="ECO:0000259" key="7">
    <source>
        <dbReference type="Pfam" id="PF00107"/>
    </source>
</evidence>
<dbReference type="Pfam" id="PF00107">
    <property type="entry name" value="ADH_zinc_N"/>
    <property type="match status" value="1"/>
</dbReference>
<evidence type="ECO:0000256" key="5">
    <source>
        <dbReference type="RuleBase" id="RU361277"/>
    </source>
</evidence>
<accession>A0AAW0AAN7</accession>
<comment type="cofactor">
    <cofactor evidence="1 5">
        <name>Zn(2+)</name>
        <dbReference type="ChEBI" id="CHEBI:29105"/>
    </cofactor>
</comment>
<dbReference type="InterPro" id="IPR047109">
    <property type="entry name" value="CAD-like"/>
</dbReference>
<dbReference type="InterPro" id="IPR013154">
    <property type="entry name" value="ADH-like_N"/>
</dbReference>
<dbReference type="Gene3D" id="3.90.180.10">
    <property type="entry name" value="Medium-chain alcohol dehydrogenases, catalytic domain"/>
    <property type="match status" value="1"/>
</dbReference>
<keyword evidence="3 5" id="KW-0862">Zinc</keyword>
<dbReference type="InterPro" id="IPR029752">
    <property type="entry name" value="D-isomer_DH_CS1"/>
</dbReference>
<dbReference type="Proteomes" id="UP001362999">
    <property type="component" value="Unassembled WGS sequence"/>
</dbReference>
<feature type="compositionally biased region" description="Polar residues" evidence="6">
    <location>
        <begin position="1"/>
        <end position="10"/>
    </location>
</feature>